<sequence>MATRSDIDSLRTAFPNWVLFRSDEGVFYATRRGVTLDWEQLAEGLMQTVAADTADDLAKTIKTQECPDGTQ</sequence>
<reference evidence="1 2" key="1">
    <citation type="submission" date="2019-04" db="EMBL/GenBank/DDBJ databases">
        <title>Herbidospora sp. NEAU-GS14.nov., a novel actinomycete isolated from soil.</title>
        <authorList>
            <person name="Han L."/>
        </authorList>
    </citation>
    <scope>NUCLEOTIDE SEQUENCE [LARGE SCALE GENOMIC DNA]</scope>
    <source>
        <strain evidence="1 2">NEAU-GS14</strain>
    </source>
</reference>
<dbReference type="AlphaFoldDB" id="A0A4U3M8J5"/>
<comment type="caution">
    <text evidence="1">The sequence shown here is derived from an EMBL/GenBank/DDBJ whole genome shotgun (WGS) entry which is preliminary data.</text>
</comment>
<dbReference type="Proteomes" id="UP000308705">
    <property type="component" value="Unassembled WGS sequence"/>
</dbReference>
<evidence type="ECO:0000313" key="1">
    <source>
        <dbReference type="EMBL" id="TKK84334.1"/>
    </source>
</evidence>
<gene>
    <name evidence="1" type="ORF">FDA94_29780</name>
</gene>
<evidence type="ECO:0000313" key="2">
    <source>
        <dbReference type="Proteomes" id="UP000308705"/>
    </source>
</evidence>
<name>A0A4U3M8J5_9ACTN</name>
<protein>
    <submittedName>
        <fullName evidence="1">Uncharacterized protein</fullName>
    </submittedName>
</protein>
<dbReference type="RefSeq" id="WP_137250390.1">
    <property type="nucleotide sequence ID" value="NZ_SZQA01000035.1"/>
</dbReference>
<organism evidence="1 2">
    <name type="scientific">Herbidospora galbida</name>
    <dbReference type="NCBI Taxonomy" id="2575442"/>
    <lineage>
        <taxon>Bacteria</taxon>
        <taxon>Bacillati</taxon>
        <taxon>Actinomycetota</taxon>
        <taxon>Actinomycetes</taxon>
        <taxon>Streptosporangiales</taxon>
        <taxon>Streptosporangiaceae</taxon>
        <taxon>Herbidospora</taxon>
    </lineage>
</organism>
<keyword evidence="2" id="KW-1185">Reference proteome</keyword>
<dbReference type="OrthoDB" id="3431467at2"/>
<accession>A0A4U3M8J5</accession>
<proteinExistence type="predicted"/>
<dbReference type="EMBL" id="SZQA01000035">
    <property type="protein sequence ID" value="TKK84334.1"/>
    <property type="molecule type" value="Genomic_DNA"/>
</dbReference>